<name>A0A518BC59_9BACT</name>
<dbReference type="InterPro" id="IPR050297">
    <property type="entry name" value="LipidA_mod_glycosyltrf_83"/>
</dbReference>
<protein>
    <submittedName>
        <fullName evidence="10">Dolichyl-phosphate-mannose-protein mannosyltransferase</fullName>
    </submittedName>
</protein>
<evidence type="ECO:0000256" key="3">
    <source>
        <dbReference type="ARBA" id="ARBA00022676"/>
    </source>
</evidence>
<evidence type="ECO:0000256" key="5">
    <source>
        <dbReference type="ARBA" id="ARBA00022692"/>
    </source>
</evidence>
<dbReference type="GO" id="GO:0016763">
    <property type="term" value="F:pentosyltransferase activity"/>
    <property type="evidence" value="ECO:0007669"/>
    <property type="project" value="TreeGrafter"/>
</dbReference>
<feature type="transmembrane region" description="Helical" evidence="8">
    <location>
        <begin position="397"/>
        <end position="416"/>
    </location>
</feature>
<keyword evidence="11" id="KW-1185">Reference proteome</keyword>
<keyword evidence="5 8" id="KW-0812">Transmembrane</keyword>
<evidence type="ECO:0000256" key="8">
    <source>
        <dbReference type="SAM" id="Phobius"/>
    </source>
</evidence>
<dbReference type="Proteomes" id="UP000317093">
    <property type="component" value="Chromosome"/>
</dbReference>
<feature type="transmembrane region" description="Helical" evidence="8">
    <location>
        <begin position="423"/>
        <end position="447"/>
    </location>
</feature>
<dbReference type="OrthoDB" id="224989at2"/>
<evidence type="ECO:0000256" key="4">
    <source>
        <dbReference type="ARBA" id="ARBA00022679"/>
    </source>
</evidence>
<reference evidence="10 11" key="1">
    <citation type="submission" date="2019-02" db="EMBL/GenBank/DDBJ databases">
        <title>Deep-cultivation of Planctomycetes and their phenomic and genomic characterization uncovers novel biology.</title>
        <authorList>
            <person name="Wiegand S."/>
            <person name="Jogler M."/>
            <person name="Boedeker C."/>
            <person name="Pinto D."/>
            <person name="Vollmers J."/>
            <person name="Rivas-Marin E."/>
            <person name="Kohn T."/>
            <person name="Peeters S.H."/>
            <person name="Heuer A."/>
            <person name="Rast P."/>
            <person name="Oberbeckmann S."/>
            <person name="Bunk B."/>
            <person name="Jeske O."/>
            <person name="Meyerdierks A."/>
            <person name="Storesund J.E."/>
            <person name="Kallscheuer N."/>
            <person name="Luecker S."/>
            <person name="Lage O.M."/>
            <person name="Pohl T."/>
            <person name="Merkel B.J."/>
            <person name="Hornburger P."/>
            <person name="Mueller R.-W."/>
            <person name="Bruemmer F."/>
            <person name="Labrenz M."/>
            <person name="Spormann A.M."/>
            <person name="Op den Camp H."/>
            <person name="Overmann J."/>
            <person name="Amann R."/>
            <person name="Jetten M.S.M."/>
            <person name="Mascher T."/>
            <person name="Medema M.H."/>
            <person name="Devos D.P."/>
            <person name="Kaster A.-K."/>
            <person name="Ovreas L."/>
            <person name="Rohde M."/>
            <person name="Galperin M.Y."/>
            <person name="Jogler C."/>
        </authorList>
    </citation>
    <scope>NUCLEOTIDE SEQUENCE [LARGE SCALE GENOMIC DNA]</scope>
    <source>
        <strain evidence="10 11">Pan216</strain>
    </source>
</reference>
<organism evidence="10 11">
    <name type="scientific">Kolteria novifilia</name>
    <dbReference type="NCBI Taxonomy" id="2527975"/>
    <lineage>
        <taxon>Bacteria</taxon>
        <taxon>Pseudomonadati</taxon>
        <taxon>Planctomycetota</taxon>
        <taxon>Planctomycetia</taxon>
        <taxon>Kolteriales</taxon>
        <taxon>Kolteriaceae</taxon>
        <taxon>Kolteria</taxon>
    </lineage>
</organism>
<keyword evidence="3 10" id="KW-0328">Glycosyltransferase</keyword>
<dbReference type="RefSeq" id="WP_145262809.1">
    <property type="nucleotide sequence ID" value="NZ_CP036279.1"/>
</dbReference>
<dbReference type="GO" id="GO:0009103">
    <property type="term" value="P:lipopolysaccharide biosynthetic process"/>
    <property type="evidence" value="ECO:0007669"/>
    <property type="project" value="UniProtKB-ARBA"/>
</dbReference>
<feature type="transmembrane region" description="Helical" evidence="8">
    <location>
        <begin position="225"/>
        <end position="249"/>
    </location>
</feature>
<evidence type="ECO:0000256" key="1">
    <source>
        <dbReference type="ARBA" id="ARBA00004651"/>
    </source>
</evidence>
<comment type="subcellular location">
    <subcellularLocation>
        <location evidence="1">Cell membrane</location>
        <topology evidence="1">Multi-pass membrane protein</topology>
    </subcellularLocation>
</comment>
<dbReference type="PANTHER" id="PTHR33908">
    <property type="entry name" value="MANNOSYLTRANSFERASE YKCB-RELATED"/>
    <property type="match status" value="1"/>
</dbReference>
<keyword evidence="4 10" id="KW-0808">Transferase</keyword>
<feature type="transmembrane region" description="Helical" evidence="8">
    <location>
        <begin position="129"/>
        <end position="149"/>
    </location>
</feature>
<evidence type="ECO:0000313" key="10">
    <source>
        <dbReference type="EMBL" id="QDU64537.1"/>
    </source>
</evidence>
<evidence type="ECO:0000259" key="9">
    <source>
        <dbReference type="Pfam" id="PF02366"/>
    </source>
</evidence>
<evidence type="ECO:0000256" key="7">
    <source>
        <dbReference type="ARBA" id="ARBA00023136"/>
    </source>
</evidence>
<feature type="transmembrane region" description="Helical" evidence="8">
    <location>
        <begin position="101"/>
        <end position="123"/>
    </location>
</feature>
<feature type="transmembrane region" description="Helical" evidence="8">
    <location>
        <begin position="193"/>
        <end position="213"/>
    </location>
</feature>
<keyword evidence="7 8" id="KW-0472">Membrane</keyword>
<dbReference type="GO" id="GO:0000030">
    <property type="term" value="F:mannosyltransferase activity"/>
    <property type="evidence" value="ECO:0007669"/>
    <property type="project" value="InterPro"/>
</dbReference>
<keyword evidence="2" id="KW-1003">Cell membrane</keyword>
<dbReference type="KEGG" id="knv:Pan216_54270"/>
<evidence type="ECO:0000256" key="6">
    <source>
        <dbReference type="ARBA" id="ARBA00022989"/>
    </source>
</evidence>
<dbReference type="AlphaFoldDB" id="A0A518BC59"/>
<evidence type="ECO:0000313" key="11">
    <source>
        <dbReference type="Proteomes" id="UP000317093"/>
    </source>
</evidence>
<dbReference type="GO" id="GO:0005886">
    <property type="term" value="C:plasma membrane"/>
    <property type="evidence" value="ECO:0007669"/>
    <property type="project" value="UniProtKB-SubCell"/>
</dbReference>
<dbReference type="Pfam" id="PF02366">
    <property type="entry name" value="PMT"/>
    <property type="match status" value="1"/>
</dbReference>
<feature type="domain" description="ArnT-like N-terminal" evidence="9">
    <location>
        <begin position="104"/>
        <end position="241"/>
    </location>
</feature>
<dbReference type="EMBL" id="CP036279">
    <property type="protein sequence ID" value="QDU64537.1"/>
    <property type="molecule type" value="Genomic_DNA"/>
</dbReference>
<gene>
    <name evidence="10" type="ORF">Pan216_54270</name>
</gene>
<sequence length="594" mass="65711">MTLRQGPSLIMHAITLGILAMAFLWQTTLARRAWSITFDETFYLNTALQTDHDARLDPRLSQNGTGALPVLLANVPAAMTVERTSRPSEWRGSPDDPPVNALARLISSLLVGLPLVVIVYTWLLVRRGYLGATIGGAMMAFSPTVLAHASLASTDACFALATLVSLAALAAWYRKPTPPRFLLAGATIGLAISSKYSGVFLFPVLLFVLLPRMWERSSSTGWRRFVAVGWMTGARLVLVAALAGLVVWATDGFSFSGPLKTVPVEETPANSPWVKVLGNGPTASWIMDAAHRRLQRPSVVAAVIFRWLHNRRGHPAFLMGERSMEGWRWYFPLAWIVKSTIPEFLLSLAIVPLLVVALRSNIDEEVALGQTRFVWLVAGGVFWVMVCMARVNIGQRYLLVLYPLTFLIGIDLLCLVWRWRQRWLLVVGGLLMTAQVASAVAIAPHYLAYFSPLVGGAPQGRHYLVDSNIDWGQDLPALRSELERLGYDRPLLAYFGSADPEGYGLDVTMFPTVEEGQLDRFDVIAISASKLQGVYPDGDPFAPFRELSPTGTAGYSILLYDLADPQAAEALRIAWRRYPDDERARYTEIQDREP</sequence>
<dbReference type="InterPro" id="IPR003342">
    <property type="entry name" value="ArnT-like_N"/>
</dbReference>
<feature type="transmembrane region" description="Helical" evidence="8">
    <location>
        <begin position="6"/>
        <end position="25"/>
    </location>
</feature>
<dbReference type="GO" id="GO:0006493">
    <property type="term" value="P:protein O-linked glycosylation"/>
    <property type="evidence" value="ECO:0007669"/>
    <property type="project" value="InterPro"/>
</dbReference>
<accession>A0A518BC59</accession>
<dbReference type="PANTHER" id="PTHR33908:SF11">
    <property type="entry name" value="MEMBRANE PROTEIN"/>
    <property type="match status" value="1"/>
</dbReference>
<feature type="transmembrane region" description="Helical" evidence="8">
    <location>
        <begin position="156"/>
        <end position="173"/>
    </location>
</feature>
<evidence type="ECO:0000256" key="2">
    <source>
        <dbReference type="ARBA" id="ARBA00022475"/>
    </source>
</evidence>
<feature type="transmembrane region" description="Helical" evidence="8">
    <location>
        <begin position="344"/>
        <end position="361"/>
    </location>
</feature>
<feature type="transmembrane region" description="Helical" evidence="8">
    <location>
        <begin position="373"/>
        <end position="391"/>
    </location>
</feature>
<proteinExistence type="predicted"/>
<keyword evidence="6 8" id="KW-1133">Transmembrane helix</keyword>